<dbReference type="AlphaFoldDB" id="A0A6M0RRP6"/>
<dbReference type="PANTHER" id="PTHR30383:SF5">
    <property type="entry name" value="SGNH HYDROLASE-TYPE ESTERASE DOMAIN-CONTAINING PROTEIN"/>
    <property type="match status" value="1"/>
</dbReference>
<dbReference type="RefSeq" id="WP_163701841.1">
    <property type="nucleotide sequence ID" value="NZ_QXHD01000004.1"/>
</dbReference>
<dbReference type="SUPFAM" id="SSF52266">
    <property type="entry name" value="SGNH hydrolase"/>
    <property type="match status" value="1"/>
</dbReference>
<dbReference type="InterPro" id="IPR051532">
    <property type="entry name" value="Ester_Hydrolysis_Enzymes"/>
</dbReference>
<gene>
    <name evidence="2" type="ORF">DXZ20_25505</name>
</gene>
<dbReference type="InterPro" id="IPR013830">
    <property type="entry name" value="SGNH_hydro"/>
</dbReference>
<evidence type="ECO:0000259" key="1">
    <source>
        <dbReference type="Pfam" id="PF13472"/>
    </source>
</evidence>
<dbReference type="Gene3D" id="3.40.50.1110">
    <property type="entry name" value="SGNH hydrolase"/>
    <property type="match status" value="1"/>
</dbReference>
<protein>
    <submittedName>
        <fullName evidence="2">G-D-S-L family lipolytic protein</fullName>
    </submittedName>
</protein>
<dbReference type="GO" id="GO:0004622">
    <property type="term" value="F:phosphatidylcholine lysophospholipase activity"/>
    <property type="evidence" value="ECO:0007669"/>
    <property type="project" value="TreeGrafter"/>
</dbReference>
<accession>A0A6M0RRP6</accession>
<evidence type="ECO:0000313" key="2">
    <source>
        <dbReference type="EMBL" id="NEZ58937.1"/>
    </source>
</evidence>
<dbReference type="EMBL" id="QXHD01000004">
    <property type="protein sequence ID" value="NEZ58937.1"/>
    <property type="molecule type" value="Genomic_DNA"/>
</dbReference>
<sequence>MAALTSRAAESRNGQAKSAHPKKVVVIGDSLIYGYGDIEGGGWVERLRRQWMDPSQPGPIIYNLGVRGDGVQRVARRLDGEFKLRGELRRRVPDILVLSVGLNDSARIGRSIGRPIMDRVAFTQELYGLLDQATQLCPTFFVGMIPVNEAAMPYADILHFSNSDQIHYNQITRHACAARQIPYLDLFQRWQSQGQAWCNERLCEDGLHPNVLGYRTLMQEISVWEPLMQALV</sequence>
<keyword evidence="3" id="KW-1185">Reference proteome</keyword>
<dbReference type="PANTHER" id="PTHR30383">
    <property type="entry name" value="THIOESTERASE 1/PROTEASE 1/LYSOPHOSPHOLIPASE L1"/>
    <property type="match status" value="1"/>
</dbReference>
<dbReference type="InterPro" id="IPR036514">
    <property type="entry name" value="SGNH_hydro_sf"/>
</dbReference>
<feature type="domain" description="SGNH hydrolase-type esterase" evidence="1">
    <location>
        <begin position="26"/>
        <end position="215"/>
    </location>
</feature>
<name>A0A6M0RRP6_9CYAN</name>
<reference evidence="2 3" key="1">
    <citation type="journal article" date="2020" name="Microb. Ecol.">
        <title>Ecogenomics of the Marine Benthic Filamentous Cyanobacterium Adonisia.</title>
        <authorList>
            <person name="Walter J.M."/>
            <person name="Coutinho F.H."/>
            <person name="Leomil L."/>
            <person name="Hargreaves P.I."/>
            <person name="Campeao M.E."/>
            <person name="Vieira V.V."/>
            <person name="Silva B.S."/>
            <person name="Fistarol G.O."/>
            <person name="Salomon P.S."/>
            <person name="Sawabe T."/>
            <person name="Mino S."/>
            <person name="Hosokawa M."/>
            <person name="Miyashita H."/>
            <person name="Maruyama F."/>
            <person name="van Verk M.C."/>
            <person name="Dutilh B.E."/>
            <person name="Thompson C.C."/>
            <person name="Thompson F.L."/>
        </authorList>
    </citation>
    <scope>NUCLEOTIDE SEQUENCE [LARGE SCALE GENOMIC DNA]</scope>
    <source>
        <strain evidence="2 3">CCMR0081</strain>
    </source>
</reference>
<evidence type="ECO:0000313" key="3">
    <source>
        <dbReference type="Proteomes" id="UP000481033"/>
    </source>
</evidence>
<organism evidence="2 3">
    <name type="scientific">Adonisia turfae CCMR0081</name>
    <dbReference type="NCBI Taxonomy" id="2292702"/>
    <lineage>
        <taxon>Bacteria</taxon>
        <taxon>Bacillati</taxon>
        <taxon>Cyanobacteriota</taxon>
        <taxon>Adonisia</taxon>
        <taxon>Adonisia turfae</taxon>
    </lineage>
</organism>
<dbReference type="Proteomes" id="UP000481033">
    <property type="component" value="Unassembled WGS sequence"/>
</dbReference>
<proteinExistence type="predicted"/>
<dbReference type="Pfam" id="PF13472">
    <property type="entry name" value="Lipase_GDSL_2"/>
    <property type="match status" value="1"/>
</dbReference>
<comment type="caution">
    <text evidence="2">The sequence shown here is derived from an EMBL/GenBank/DDBJ whole genome shotgun (WGS) entry which is preliminary data.</text>
</comment>